<dbReference type="NCBIfam" id="NF004829">
    <property type="entry name" value="PRK06183.1-3"/>
    <property type="match status" value="1"/>
</dbReference>
<comment type="caution">
    <text evidence="3">The sequence shown here is derived from an EMBL/GenBank/DDBJ whole genome shotgun (WGS) entry which is preliminary data.</text>
</comment>
<evidence type="ECO:0000256" key="1">
    <source>
        <dbReference type="ARBA" id="ARBA00023002"/>
    </source>
</evidence>
<keyword evidence="4" id="KW-1185">Reference proteome</keyword>
<evidence type="ECO:0000313" key="3">
    <source>
        <dbReference type="EMBL" id="KUL26204.1"/>
    </source>
</evidence>
<dbReference type="OrthoDB" id="3647401at2"/>
<name>A0A101JGB3_9ACTN</name>
<dbReference type="GO" id="GO:0008688">
    <property type="term" value="F:3-(3-hydroxyphenyl)propionate hydroxylase activity"/>
    <property type="evidence" value="ECO:0007669"/>
    <property type="project" value="TreeGrafter"/>
</dbReference>
<sequence length="452" mass="49238">MEHVPVVIVGAGPTGITAAIMLARAGVECLVLDRFAEPYPLPRAVHFDDEVFRIFAGLGLAGELRAISRPAPGMQLVDPRLRVLAEFTRDPVGPHGFPQANMFDQPDLERLLRAELRRLPRATIRGKIEVYAVEQPIGEPARVRFRSVDSGVEGEVRAAAVLGCDGANSVVRSAIGAGWEDLGFEQRWLVVDATSTQPLDAYDGVQQVCDPTRAATFMMVTPGRYRWEFRLRPGLLEEPVAELVRPWLRGVDPGALTVLRRAEYTFRGAVADRWRDGRVFLLGDAAHLTPPFIGQGMCAGIRDAANLSWKLAMVLSGRADDRLLATYERERRPYAKTMIRMATLIGWVMTGGSRRTAPLRRALLRTVTRLPGAERAATTVTWPAFGRGPLVGRGGGRLCPATLDPRLGDGFTLLRPGTRGALLIRPDRIVAAAGRHADPGMLSRGGIAVSGL</sequence>
<proteinExistence type="predicted"/>
<reference evidence="3 4" key="1">
    <citation type="submission" date="2015-10" db="EMBL/GenBank/DDBJ databases">
        <authorList>
            <person name="Gilbert D.G."/>
        </authorList>
    </citation>
    <scope>NUCLEOTIDE SEQUENCE [LARGE SCALE GENOMIC DNA]</scope>
    <source>
        <strain evidence="3 4">NRRL B-16712</strain>
    </source>
</reference>
<dbReference type="AlphaFoldDB" id="A0A101JGB3"/>
<dbReference type="PANTHER" id="PTHR43476:SF3">
    <property type="entry name" value="FAD-BINDING MONOOXYGENASE"/>
    <property type="match status" value="1"/>
</dbReference>
<dbReference type="SUPFAM" id="SSF51905">
    <property type="entry name" value="FAD/NAD(P)-binding domain"/>
    <property type="match status" value="1"/>
</dbReference>
<dbReference type="Gene3D" id="3.30.70.2450">
    <property type="match status" value="1"/>
</dbReference>
<feature type="domain" description="FAD-binding" evidence="2">
    <location>
        <begin position="4"/>
        <end position="341"/>
    </location>
</feature>
<dbReference type="PANTHER" id="PTHR43476">
    <property type="entry name" value="3-(3-HYDROXY-PHENYL)PROPIONATE/3-HYDROXYCINNAMIC ACID HYDROXYLASE"/>
    <property type="match status" value="1"/>
</dbReference>
<dbReference type="InterPro" id="IPR050631">
    <property type="entry name" value="PheA/TfdB_FAD_monoxygenase"/>
</dbReference>
<keyword evidence="1" id="KW-0560">Oxidoreductase</keyword>
<dbReference type="Pfam" id="PF01494">
    <property type="entry name" value="FAD_binding_3"/>
    <property type="match status" value="1"/>
</dbReference>
<dbReference type="InterPro" id="IPR036188">
    <property type="entry name" value="FAD/NAD-bd_sf"/>
</dbReference>
<dbReference type="RefSeq" id="WP_067702552.1">
    <property type="nucleotide sequence ID" value="NZ_LLZH01000308.1"/>
</dbReference>
<dbReference type="InterPro" id="IPR002938">
    <property type="entry name" value="FAD-bd"/>
</dbReference>
<dbReference type="GO" id="GO:0071949">
    <property type="term" value="F:FAD binding"/>
    <property type="evidence" value="ECO:0007669"/>
    <property type="project" value="InterPro"/>
</dbReference>
<evidence type="ECO:0000259" key="2">
    <source>
        <dbReference type="Pfam" id="PF01494"/>
    </source>
</evidence>
<gene>
    <name evidence="3" type="ORF">ADL15_39045</name>
</gene>
<protein>
    <submittedName>
        <fullName evidence="3">3-(3-hydroxyphenyl)propionate hydroxylase</fullName>
    </submittedName>
</protein>
<dbReference type="EMBL" id="LLZH01000308">
    <property type="protein sequence ID" value="KUL26204.1"/>
    <property type="molecule type" value="Genomic_DNA"/>
</dbReference>
<organism evidence="3 4">
    <name type="scientific">Actinoplanes awajinensis subsp. mycoplanecinus</name>
    <dbReference type="NCBI Taxonomy" id="135947"/>
    <lineage>
        <taxon>Bacteria</taxon>
        <taxon>Bacillati</taxon>
        <taxon>Actinomycetota</taxon>
        <taxon>Actinomycetes</taxon>
        <taxon>Micromonosporales</taxon>
        <taxon>Micromonosporaceae</taxon>
        <taxon>Actinoplanes</taxon>
    </lineage>
</organism>
<dbReference type="Proteomes" id="UP000053244">
    <property type="component" value="Unassembled WGS sequence"/>
</dbReference>
<dbReference type="GO" id="GO:0019622">
    <property type="term" value="P:3-(3-hydroxy)phenylpropionate catabolic process"/>
    <property type="evidence" value="ECO:0007669"/>
    <property type="project" value="TreeGrafter"/>
</dbReference>
<dbReference type="PRINTS" id="PR00420">
    <property type="entry name" value="RNGMNOXGNASE"/>
</dbReference>
<dbReference type="Gene3D" id="3.50.50.60">
    <property type="entry name" value="FAD/NAD(P)-binding domain"/>
    <property type="match status" value="1"/>
</dbReference>
<accession>A0A101JGB3</accession>
<evidence type="ECO:0000313" key="4">
    <source>
        <dbReference type="Proteomes" id="UP000053244"/>
    </source>
</evidence>